<dbReference type="SUPFAM" id="SSF48403">
    <property type="entry name" value="Ankyrin repeat"/>
    <property type="match status" value="1"/>
</dbReference>
<evidence type="ECO:0000256" key="6">
    <source>
        <dbReference type="SAM" id="MobiDB-lite"/>
    </source>
</evidence>
<feature type="compositionally biased region" description="Acidic residues" evidence="6">
    <location>
        <begin position="482"/>
        <end position="492"/>
    </location>
</feature>
<keyword evidence="8" id="KW-1185">Reference proteome</keyword>
<dbReference type="InterPro" id="IPR036770">
    <property type="entry name" value="Ankyrin_rpt-contain_sf"/>
</dbReference>
<keyword evidence="1" id="KW-0677">Repeat</keyword>
<sequence length="701" mass="80233">MNSRVNVEYVWKKIWRRLWVEDENWRISKIWRRVLKRVPVNYSPPVPCPQPSTDPQLITYKDCEAFFEAVTEGSRMDIFNMLNIHGPEVITQLSKSYNEHGETPLLVSIKKGNVDMVKCLVGKLDVPIGQIGRFVWKGVEYVDVPALYVAIVRGEMGIAAYLLSTEVESNQTAQIIDSILSSPNERQVKINILELMGAINFYFYESHPKPQNGLMYWRAAMNLRQPTIDGEPAMPKNLLPSDLGLFTSEFTTLEQLEELTALDLFIQAILVSQRVLNTVSPGPHICTLIFMCQCAWIYSSCEGQRGRALCILTFILQQSEELQWKEYKKSQITNWALDIMMKIITDLRQKRYNPSQEELTVANLMATFDFATNHMSALLENDQQEVEPDTINHLANFILEMIFLLNEMMPQFNWEQRKQFERSLSLYIRKDHRWGLANRNLLHTICDCSSQIPAPLACNDELNDLIDNADVLDFSNDIESDIESDQESDLESDAAGSESNGDDDILRRNIFDDYNSDVSGCPCCAYGNQRMMSDDESDDEDFELIRHRREDLNIRNVNDDMLTAAENLQLSVTQLILRLGADPNAIDRHGYTPLHLLAMDRGSVAQSRILLDYGAHVHQTDSMNRTPLMHFQEWQRQLDNQGNPDLNLQFMIGSVLPLPLSVLAAQVVSKHQIFPFDKEQVPSVLHSFTPTSLNYSDGYSE</sequence>
<reference evidence="7" key="1">
    <citation type="submission" date="2021-11" db="EMBL/GenBank/DDBJ databases">
        <authorList>
            <person name="Schell T."/>
        </authorList>
    </citation>
    <scope>NUCLEOTIDE SEQUENCE</scope>
    <source>
        <strain evidence="7">M5</strain>
    </source>
</reference>
<evidence type="ECO:0000256" key="4">
    <source>
        <dbReference type="ARBA" id="ARBA00039237"/>
    </source>
</evidence>
<accession>A0A8J2RT36</accession>
<evidence type="ECO:0000256" key="5">
    <source>
        <dbReference type="PROSITE-ProRule" id="PRU00023"/>
    </source>
</evidence>
<gene>
    <name evidence="7" type="ORF">DGAL_LOCUS4800</name>
</gene>
<keyword evidence="2 5" id="KW-0040">ANK repeat</keyword>
<dbReference type="Gene3D" id="1.25.40.20">
    <property type="entry name" value="Ankyrin repeat-containing domain"/>
    <property type="match status" value="2"/>
</dbReference>
<dbReference type="PROSITE" id="PS50088">
    <property type="entry name" value="ANK_REPEAT"/>
    <property type="match status" value="1"/>
</dbReference>
<protein>
    <recommendedName>
        <fullName evidence="4">Ankyrin repeat domain-containing protein 54</fullName>
    </recommendedName>
</protein>
<dbReference type="AlphaFoldDB" id="A0A8J2RT36"/>
<dbReference type="PANTHER" id="PTHR24197">
    <property type="entry name" value="ANKYRIN REPEAT DOMAIN-CONTAINING PROTEIN 61"/>
    <property type="match status" value="1"/>
</dbReference>
<evidence type="ECO:0000256" key="1">
    <source>
        <dbReference type="ARBA" id="ARBA00022737"/>
    </source>
</evidence>
<evidence type="ECO:0000313" key="7">
    <source>
        <dbReference type="EMBL" id="CAH0102404.1"/>
    </source>
</evidence>
<dbReference type="InterPro" id="IPR002110">
    <property type="entry name" value="Ankyrin_rpt"/>
</dbReference>
<evidence type="ECO:0000313" key="8">
    <source>
        <dbReference type="Proteomes" id="UP000789390"/>
    </source>
</evidence>
<dbReference type="SMART" id="SM00248">
    <property type="entry name" value="ANK"/>
    <property type="match status" value="4"/>
</dbReference>
<evidence type="ECO:0000256" key="2">
    <source>
        <dbReference type="ARBA" id="ARBA00023043"/>
    </source>
</evidence>
<dbReference type="OrthoDB" id="6370255at2759"/>
<comment type="function">
    <text evidence="3">Plays an important role in regulating intracellular signaling events associated with erythroid terminal differentiation.</text>
</comment>
<name>A0A8J2RT36_9CRUS</name>
<dbReference type="Proteomes" id="UP000789390">
    <property type="component" value="Unassembled WGS sequence"/>
</dbReference>
<comment type="caution">
    <text evidence="7">The sequence shown here is derived from an EMBL/GenBank/DDBJ whole genome shotgun (WGS) entry which is preliminary data.</text>
</comment>
<dbReference type="Pfam" id="PF12796">
    <property type="entry name" value="Ank_2"/>
    <property type="match status" value="1"/>
</dbReference>
<proteinExistence type="predicted"/>
<feature type="region of interest" description="Disordered" evidence="6">
    <location>
        <begin position="482"/>
        <end position="505"/>
    </location>
</feature>
<dbReference type="EMBL" id="CAKKLH010000079">
    <property type="protein sequence ID" value="CAH0102404.1"/>
    <property type="molecule type" value="Genomic_DNA"/>
</dbReference>
<evidence type="ECO:0000256" key="3">
    <source>
        <dbReference type="ARBA" id="ARBA00037385"/>
    </source>
</evidence>
<feature type="repeat" description="ANK" evidence="5">
    <location>
        <begin position="589"/>
        <end position="622"/>
    </location>
</feature>
<organism evidence="7 8">
    <name type="scientific">Daphnia galeata</name>
    <dbReference type="NCBI Taxonomy" id="27404"/>
    <lineage>
        <taxon>Eukaryota</taxon>
        <taxon>Metazoa</taxon>
        <taxon>Ecdysozoa</taxon>
        <taxon>Arthropoda</taxon>
        <taxon>Crustacea</taxon>
        <taxon>Branchiopoda</taxon>
        <taxon>Diplostraca</taxon>
        <taxon>Cladocera</taxon>
        <taxon>Anomopoda</taxon>
        <taxon>Daphniidae</taxon>
        <taxon>Daphnia</taxon>
    </lineage>
</organism>
<dbReference type="PANTHER" id="PTHR24197:SF44">
    <property type="entry name" value="ANKYRIN REPEAT DOMAIN-CONTAINING PROTEIN 54"/>
    <property type="match status" value="1"/>
</dbReference>